<dbReference type="AlphaFoldDB" id="A0A1Y3P5H9"/>
<gene>
    <name evidence="3" type="ORF">AUC60_16870</name>
</gene>
<dbReference type="InterPro" id="IPR027372">
    <property type="entry name" value="Phytase-like_dom"/>
</dbReference>
<dbReference type="GO" id="GO:0016853">
    <property type="term" value="F:isomerase activity"/>
    <property type="evidence" value="ECO:0007669"/>
    <property type="project" value="UniProtKB-KW"/>
</dbReference>
<proteinExistence type="predicted"/>
<evidence type="ECO:0000313" key="3">
    <source>
        <dbReference type="EMBL" id="OUM72803.1"/>
    </source>
</evidence>
<reference evidence="3 4" key="1">
    <citation type="journal article" date="2017" name="Syst. Appl. Microbiol.">
        <title>Pseudomonas caspiana sp. nov., a citrus pathogen in the Pseudomonas syringae phylogenetic group.</title>
        <authorList>
            <person name="Busquets A."/>
            <person name="Gomila M."/>
            <person name="Beiki F."/>
            <person name="Mulet M."/>
            <person name="Rahimian H."/>
            <person name="Garcia-Valdes E."/>
            <person name="Lalucat J."/>
        </authorList>
    </citation>
    <scope>NUCLEOTIDE SEQUENCE [LARGE SCALE GENOMIC DNA]</scope>
    <source>
        <strain evidence="3 4">FBF102</strain>
    </source>
</reference>
<name>A0A1Y3P5H9_9PSED</name>
<dbReference type="SUPFAM" id="SSF63825">
    <property type="entry name" value="YWTD domain"/>
    <property type="match status" value="1"/>
</dbReference>
<keyword evidence="3" id="KW-0413">Isomerase</keyword>
<dbReference type="RefSeq" id="WP_405624375.1">
    <property type="nucleotide sequence ID" value="NZ_JBJGBV010000018.1"/>
</dbReference>
<feature type="signal peptide" evidence="1">
    <location>
        <begin position="1"/>
        <end position="25"/>
    </location>
</feature>
<keyword evidence="4" id="KW-1185">Reference proteome</keyword>
<dbReference type="Proteomes" id="UP000195440">
    <property type="component" value="Unassembled WGS sequence"/>
</dbReference>
<comment type="caution">
    <text evidence="3">The sequence shown here is derived from an EMBL/GenBank/DDBJ whole genome shotgun (WGS) entry which is preliminary data.</text>
</comment>
<dbReference type="Pfam" id="PF13449">
    <property type="entry name" value="Phytase-like"/>
    <property type="match status" value="1"/>
</dbReference>
<evidence type="ECO:0000256" key="1">
    <source>
        <dbReference type="SAM" id="SignalP"/>
    </source>
</evidence>
<evidence type="ECO:0000313" key="4">
    <source>
        <dbReference type="Proteomes" id="UP000195440"/>
    </source>
</evidence>
<organism evidence="3 4">
    <name type="scientific">Pseudomonas caspiana</name>
    <dbReference type="NCBI Taxonomy" id="1451454"/>
    <lineage>
        <taxon>Bacteria</taxon>
        <taxon>Pseudomonadati</taxon>
        <taxon>Pseudomonadota</taxon>
        <taxon>Gammaproteobacteria</taxon>
        <taxon>Pseudomonadales</taxon>
        <taxon>Pseudomonadaceae</taxon>
        <taxon>Pseudomonas</taxon>
    </lineage>
</organism>
<evidence type="ECO:0000259" key="2">
    <source>
        <dbReference type="Pfam" id="PF13449"/>
    </source>
</evidence>
<sequence length="333" mass="36351">MRSYRSCVCFATALLATLLAAPAFAAPLPELALVSEHPVDGMVGGNLSGLAVCNGQLWAISDRDDDLLYRMDMTKTVWLAQSEKIDVPPAPESDLPANLRSLAKLSSFVRGGSLDFEGISCDTAGNKYVVSEAHAEVLKVPAEGAPVWLKLPSELVAQARANGMLQHFNAIFEGLAVSPQGDRLWLAAERDQRGLLVVSRDQDTWHCKGSCVLRTEPGKEVLPPQVGGKSVSRDFADLSLFNGKLFTLERSAYRICRRALETGKSEQCWSFAKEALMPNRLYDQPFALTEALVVDETGAWIGIDNNFDKRADGETRPIVWRFAAPAGGWSAQR</sequence>
<feature type="chain" id="PRO_5013164316" evidence="1">
    <location>
        <begin position="26"/>
        <end position="333"/>
    </location>
</feature>
<protein>
    <submittedName>
        <fullName evidence="3">DNA topoisomerase IV</fullName>
    </submittedName>
</protein>
<dbReference type="EMBL" id="LOHF01000014">
    <property type="protein sequence ID" value="OUM72803.1"/>
    <property type="molecule type" value="Genomic_DNA"/>
</dbReference>
<accession>A0A1Y3P5H9</accession>
<keyword evidence="1" id="KW-0732">Signal</keyword>
<feature type="domain" description="Phytase-like" evidence="2">
    <location>
        <begin position="45"/>
        <end position="191"/>
    </location>
</feature>